<dbReference type="GeneID" id="63805215"/>
<feature type="compositionally biased region" description="Polar residues" evidence="3">
    <location>
        <begin position="81"/>
        <end position="90"/>
    </location>
</feature>
<comment type="function">
    <text evidence="2">Regulator of type 1 phosphatases which maintains protein phosphatase activity under strict control.</text>
</comment>
<reference evidence="4 5" key="1">
    <citation type="submission" date="2016-07" db="EMBL/GenBank/DDBJ databases">
        <title>Pervasive Adenine N6-methylation of Active Genes in Fungi.</title>
        <authorList>
            <consortium name="DOE Joint Genome Institute"/>
            <person name="Mondo S.J."/>
            <person name="Dannebaum R.O."/>
            <person name="Kuo R.C."/>
            <person name="Labutti K."/>
            <person name="Haridas S."/>
            <person name="Kuo A."/>
            <person name="Salamov A."/>
            <person name="Ahrendt S.R."/>
            <person name="Lipzen A."/>
            <person name="Sullivan W."/>
            <person name="Andreopoulos W.B."/>
            <person name="Clum A."/>
            <person name="Lindquist E."/>
            <person name="Daum C."/>
            <person name="Ramamoorthy G.K."/>
            <person name="Gryganskyi A."/>
            <person name="Culley D."/>
            <person name="Magnuson J.K."/>
            <person name="James T.Y."/>
            <person name="O'Malley M.A."/>
            <person name="Stajich J.E."/>
            <person name="Spatafora J.W."/>
            <person name="Visel A."/>
            <person name="Grigoriev I.V."/>
        </authorList>
    </citation>
    <scope>NUCLEOTIDE SEQUENCE [LARGE SCALE GENOMIC DNA]</scope>
    <source>
        <strain evidence="4 5">ATCC 12442</strain>
    </source>
</reference>
<organism evidence="4 5">
    <name type="scientific">Linderina pennispora</name>
    <dbReference type="NCBI Taxonomy" id="61395"/>
    <lineage>
        <taxon>Eukaryota</taxon>
        <taxon>Fungi</taxon>
        <taxon>Fungi incertae sedis</taxon>
        <taxon>Zoopagomycota</taxon>
        <taxon>Kickxellomycotina</taxon>
        <taxon>Kickxellomycetes</taxon>
        <taxon>Kickxellales</taxon>
        <taxon>Kickxellaceae</taxon>
        <taxon>Linderina</taxon>
    </lineage>
</organism>
<protein>
    <recommendedName>
        <fullName evidence="2">Type 1 phosphatases regulator</fullName>
    </recommendedName>
</protein>
<dbReference type="PANTHER" id="PTHR20835:SF0">
    <property type="entry name" value="E3 UBIQUITIN-PROTEIN LIGASE PPP1R11"/>
    <property type="match status" value="1"/>
</dbReference>
<evidence type="ECO:0000256" key="2">
    <source>
        <dbReference type="RuleBase" id="RU367162"/>
    </source>
</evidence>
<feature type="compositionally biased region" description="Polar residues" evidence="3">
    <location>
        <begin position="50"/>
        <end position="61"/>
    </location>
</feature>
<dbReference type="Proteomes" id="UP000193922">
    <property type="component" value="Unassembled WGS sequence"/>
</dbReference>
<feature type="compositionally biased region" description="Polar residues" evidence="3">
    <location>
        <begin position="1"/>
        <end position="13"/>
    </location>
</feature>
<dbReference type="OrthoDB" id="307488at2759"/>
<evidence type="ECO:0000256" key="3">
    <source>
        <dbReference type="SAM" id="MobiDB-lite"/>
    </source>
</evidence>
<feature type="compositionally biased region" description="Basic residues" evidence="3">
    <location>
        <begin position="139"/>
        <end position="152"/>
    </location>
</feature>
<proteinExistence type="inferred from homology"/>
<dbReference type="EMBL" id="MCFD01000015">
    <property type="protein sequence ID" value="ORX66575.1"/>
    <property type="molecule type" value="Genomic_DNA"/>
</dbReference>
<dbReference type="AlphaFoldDB" id="A0A1Y1VZX0"/>
<feature type="compositionally biased region" description="Low complexity" evidence="3">
    <location>
        <begin position="14"/>
        <end position="38"/>
    </location>
</feature>
<accession>A0A1Y1VZX0</accession>
<keyword evidence="5" id="KW-1185">Reference proteome</keyword>
<sequence>MPSPATLQNTRPTAANEHASSSESSSRASPALSSLAGSRTRMLGGPGTPSHGSRTMVISTSSREESPEGILHLRGHERRSPASNRVQWTDDTVDNEHMGKKKSKVCCIFRKQRQFGESDSESSSGESDDDGPNEYERMPRHKPRGKHSHHHHSGECQH</sequence>
<comment type="caution">
    <text evidence="4">The sequence shown here is derived from an EMBL/GenBank/DDBJ whole genome shotgun (WGS) entry which is preliminary data.</text>
</comment>
<evidence type="ECO:0000313" key="5">
    <source>
        <dbReference type="Proteomes" id="UP000193922"/>
    </source>
</evidence>
<dbReference type="GO" id="GO:0005634">
    <property type="term" value="C:nucleus"/>
    <property type="evidence" value="ECO:0007669"/>
    <property type="project" value="UniProtKB-SubCell"/>
</dbReference>
<evidence type="ECO:0000256" key="1">
    <source>
        <dbReference type="ARBA" id="ARBA00005605"/>
    </source>
</evidence>
<dbReference type="InterPro" id="IPR011107">
    <property type="entry name" value="PPI_Ypi1"/>
</dbReference>
<dbReference type="PANTHER" id="PTHR20835">
    <property type="entry name" value="E3 UBIQUITIN-PROTEIN LIGASE PPP1R11-RELATED"/>
    <property type="match status" value="1"/>
</dbReference>
<evidence type="ECO:0000313" key="4">
    <source>
        <dbReference type="EMBL" id="ORX66575.1"/>
    </source>
</evidence>
<feature type="region of interest" description="Disordered" evidence="3">
    <location>
        <begin position="1"/>
        <end position="158"/>
    </location>
</feature>
<dbReference type="STRING" id="61395.A0A1Y1VZX0"/>
<comment type="subcellular location">
    <subcellularLocation>
        <location evidence="2">Nucleus</location>
    </subcellularLocation>
</comment>
<comment type="similarity">
    <text evidence="1 2">Belongs to the YPI1 family.</text>
</comment>
<dbReference type="Pfam" id="PF07491">
    <property type="entry name" value="PPI_Ypi1"/>
    <property type="match status" value="1"/>
</dbReference>
<dbReference type="GO" id="GO:0004865">
    <property type="term" value="F:protein serine/threonine phosphatase inhibitor activity"/>
    <property type="evidence" value="ECO:0007669"/>
    <property type="project" value="UniProtKB-UniRule"/>
</dbReference>
<keyword evidence="2" id="KW-0539">Nucleus</keyword>
<name>A0A1Y1VZX0_9FUNG</name>
<gene>
    <name evidence="4" type="ORF">DL89DRAFT_270113</name>
</gene>
<dbReference type="GO" id="GO:0008157">
    <property type="term" value="F:protein phosphatase 1 binding"/>
    <property type="evidence" value="ECO:0007669"/>
    <property type="project" value="TreeGrafter"/>
</dbReference>
<dbReference type="RefSeq" id="XP_040740563.1">
    <property type="nucleotide sequence ID" value="XM_040888567.1"/>
</dbReference>